<feature type="compositionally biased region" description="Acidic residues" evidence="2">
    <location>
        <begin position="1550"/>
        <end position="1561"/>
    </location>
</feature>
<sequence length="1909" mass="216985">MPGRRDSKTLREGNLAFSKENTDMVSYEDLLIAQYLDELRKTKNSIKRQREVPQSPYSQKLPHSDYGMSNRRPMSATLAQGRLGSGRPSSGARKPKIDSKFIADPNLWDPATPRSESTSSSSQRRKGRPASAPVKRKTRPFSATSNLSWFYRNPARGWSARSTPYSACSDCNGYVDMTRSALSGRRIRSQYLNKPHTIRCLAFKNGSRETMCRVAAPSMKVFLEMCTERLGLGFAARRVFLEEGKEIFETYEIPPDSEVYISTGENFKDPYKSVKENIAITNGAKWTLSGVLLPEEGRKKKTKCKVSKRMRNLLESNRFRVVVYRNGYSTEPLEIVADLNNIEEFLVACTAKLGLTTHAKLLFDWEGKEIKDLKDAPMLHEAVQEASSPIYGPLWVSVGDAFSPTGTIHFIKYLRRTIKGQLKDAVKYKNEVNYALSDEKDKVTITDILSMPEDELYSTLEMAEEEVDKLTESLQEIDDKLQKIEGLQRVEESEGSNYRMKHIKEWEFEHRLVGRKGLRLKVYENGSNENDQVFYFNLAGALRGTNDKDRVLTRLLDDLSTNHVTANPHNPKIAPVVKKIFTEHGKEVTNVHDLEYDQEIWVSFGEPFINPFTYCIQAMFEKATAYSMNGETFIIREPLNMELTKNRETCTSWEASVGYPTYDYDQANSAEAQSHVQDLARMSRVDARSTFLQAKNNEKIVLYPEVNCSKKVKKGGSTKIWPPEAQVWTVQKNGYIRSKSMPQLCLGVSDTKVELTMGKDTVSGFVVNIQKKASGNTYQQWQFNPDASMTCVAHPNLVLTYDGNLQGNEDNQQPEGILPGQSVYLVVTEKRQKKESSSQRFALKQERFDNLGQWKYNDATNTEWNKRALSWPVKEDGSLNEEYDWPMEGFLLPNAPPLHKPLSKLAMSGMAPLRLMAMKNGERDARLAMPCVGPNLTNMLKDLNKEKGGKSGKKHKQHSKLVEKDVPVPETDNVEEDINLHCVDRTVRELEFVMFLDNCTSLLNLPFAARRLFDSKGNEHFSLVNLRRDDLVYVSCGEGWMDPKLSKDQQQRRILLSQLSQDIAKIRQYISLRNPEKYVLEMEGNMVANTRIIINRQWNLEEEQTGSRREALAEHDSQIMNDSRASIFAAEEEDEGNLTCHEIAHRRSEQRLNNLKWPWERLLNVSQDDGSEDPDAYKFTDREMYDKYKPQPLPKISRDTLQRFVYEDGYIACAANRALVLGMLEQEGRVNQVLLVKRRPDDINQRWVIRENGEIRSKHSSQMVLTIAMPANEPFSEDEEGRPLTFSGCAVTLQARKLNVYGKAHQKWRYDAETGYIHAFFTNPYDKEITAANHADICTYAISHDSKIDQPGYLAEVPVQSSSDRVTIKNITVCTSCARAMRGRYKLQKLPARTEFSCAMGEAKKLKLQQVGSFRVLNGKVDLSTHEAELSLEMWEDTLGKLREEASVRTIAKEINAAKTVKTIKILAYKNGEGRMHQGELVCGSSIEGILSQCTHKLGLASAARKIFTEDGTLVMEIDDLIDWAVENYKSLMVDQLEKILNGKENTTEKDEEEEDKEENQESLQLYNVEPSEAELQAEGDNSDPAERGEGEGQDSNVEGGDNAEVDQQEQFKVEREREQLLSQVQIPPVDIILRYPIEVWVSSGPEFFPPEKVETKIENRKKRRAFRSAVSLELDMEKHILRQMKGRRLEAQNPGEYRPTRSSRQPVIVENNWQEPTVAEQLKHDTVHKLETHLAEVKAVQKEKVCTVSVNTNRRLYQQPNMKRVMIYPNGESVERAVYVWGETLEEIMDNATIKLGLWAPAKIIYNMEGKKIYKFDEINKDELLCVSMGKPFSKPKNAIDGIEIKANWGRARKQYGPSATDLVVSAPVNPTVNVDPFGPPGLALPPASDNTGTTTANRPQSAKPPAT</sequence>
<feature type="compositionally biased region" description="Basic residues" evidence="2">
    <location>
        <begin position="123"/>
        <end position="139"/>
    </location>
</feature>
<dbReference type="GO" id="GO:0008017">
    <property type="term" value="F:microtubule binding"/>
    <property type="evidence" value="ECO:0007669"/>
    <property type="project" value="InterPro"/>
</dbReference>
<dbReference type="InterPro" id="IPR036572">
    <property type="entry name" value="Doublecortin_dom_sf"/>
</dbReference>
<dbReference type="Gene3D" id="2.80.10.50">
    <property type="match status" value="1"/>
</dbReference>
<feature type="region of interest" description="Disordered" evidence="2">
    <location>
        <begin position="1877"/>
        <end position="1909"/>
    </location>
</feature>
<dbReference type="PANTHER" id="PTHR46302">
    <property type="entry name" value="DOUBLECORTIN DOMAIN-CONTAINING PROTEIN 1"/>
    <property type="match status" value="1"/>
</dbReference>
<dbReference type="CDD" id="cd17156">
    <property type="entry name" value="DCX1_DCDC5"/>
    <property type="match status" value="1"/>
</dbReference>
<organism evidence="4 5">
    <name type="scientific">Magallana gigas</name>
    <name type="common">Pacific oyster</name>
    <name type="synonym">Crassostrea gigas</name>
    <dbReference type="NCBI Taxonomy" id="29159"/>
    <lineage>
        <taxon>Eukaryota</taxon>
        <taxon>Metazoa</taxon>
        <taxon>Spiralia</taxon>
        <taxon>Lophotrochozoa</taxon>
        <taxon>Mollusca</taxon>
        <taxon>Bivalvia</taxon>
        <taxon>Autobranchia</taxon>
        <taxon>Pteriomorphia</taxon>
        <taxon>Ostreida</taxon>
        <taxon>Ostreoidea</taxon>
        <taxon>Ostreidae</taxon>
        <taxon>Magallana</taxon>
    </lineage>
</organism>
<dbReference type="PROSITE" id="PS50231">
    <property type="entry name" value="RICIN_B_LECTIN"/>
    <property type="match status" value="2"/>
</dbReference>
<dbReference type="CDD" id="cd17155">
    <property type="entry name" value="DCX_DCDC1"/>
    <property type="match status" value="1"/>
</dbReference>
<dbReference type="PANTHER" id="PTHR46302:SF3">
    <property type="entry name" value="DOUBLECORTIN DOMAIN-CONTAINING PROTEIN 1"/>
    <property type="match status" value="1"/>
</dbReference>
<dbReference type="InterPro" id="IPR035992">
    <property type="entry name" value="Ricin_B-like_lectins"/>
</dbReference>
<dbReference type="Pfam" id="PF25510">
    <property type="entry name" value="Ubiquitin_DCDC1"/>
    <property type="match status" value="1"/>
</dbReference>
<dbReference type="Pfam" id="PF24478">
    <property type="entry name" value="DCX2_DCDC1"/>
    <property type="match status" value="4"/>
</dbReference>
<protein>
    <recommendedName>
        <fullName evidence="3">Doublecortin domain-containing protein</fullName>
    </recommendedName>
</protein>
<proteinExistence type="predicted"/>
<dbReference type="SUPFAM" id="SSF50370">
    <property type="entry name" value="Ricin B-like lectins"/>
    <property type="match status" value="2"/>
</dbReference>
<dbReference type="EnsemblMetazoa" id="G5173.1">
    <property type="protein sequence ID" value="G5173.1:cds"/>
    <property type="gene ID" value="G5173"/>
</dbReference>
<reference evidence="4" key="1">
    <citation type="submission" date="2022-08" db="UniProtKB">
        <authorList>
            <consortium name="EnsemblMetazoa"/>
        </authorList>
    </citation>
    <scope>IDENTIFICATION</scope>
    <source>
        <strain evidence="4">05x7-T-G4-1.051#20</strain>
    </source>
</reference>
<keyword evidence="5" id="KW-1185">Reference proteome</keyword>
<dbReference type="GO" id="GO:0030496">
    <property type="term" value="C:midbody"/>
    <property type="evidence" value="ECO:0007669"/>
    <property type="project" value="TreeGrafter"/>
</dbReference>
<feature type="compositionally biased region" description="Polar residues" evidence="2">
    <location>
        <begin position="1890"/>
        <end position="1902"/>
    </location>
</feature>
<dbReference type="InterPro" id="IPR057424">
    <property type="entry name" value="Ubiquitin_DCDC1"/>
</dbReference>
<evidence type="ECO:0000256" key="1">
    <source>
        <dbReference type="SAM" id="Coils"/>
    </source>
</evidence>
<evidence type="ECO:0000313" key="5">
    <source>
        <dbReference type="Proteomes" id="UP000005408"/>
    </source>
</evidence>
<feature type="domain" description="Doublecortin" evidence="3">
    <location>
        <begin position="518"/>
        <end position="615"/>
    </location>
</feature>
<dbReference type="SUPFAM" id="SSF89837">
    <property type="entry name" value="Doublecortin (DC)"/>
    <property type="match status" value="5"/>
</dbReference>
<dbReference type="CDD" id="cd17159">
    <property type="entry name" value="DCX4_DCDC5"/>
    <property type="match status" value="1"/>
</dbReference>
<evidence type="ECO:0000259" key="3">
    <source>
        <dbReference type="PROSITE" id="PS50309"/>
    </source>
</evidence>
<dbReference type="InterPro" id="IPR003533">
    <property type="entry name" value="Doublecortin_dom"/>
</dbReference>
<dbReference type="PROSITE" id="PS50309">
    <property type="entry name" value="DC"/>
    <property type="match status" value="2"/>
</dbReference>
<accession>A0A8W8N3R4</accession>
<name>A0A8W8N3R4_MAGGI</name>
<dbReference type="CDD" id="cd17158">
    <property type="entry name" value="DCX3_DCDC5"/>
    <property type="match status" value="1"/>
</dbReference>
<feature type="coiled-coil region" evidence="1">
    <location>
        <begin position="453"/>
        <end position="487"/>
    </location>
</feature>
<feature type="domain" description="Doublecortin" evidence="3">
    <location>
        <begin position="203"/>
        <end position="268"/>
    </location>
</feature>
<dbReference type="GO" id="GO:0035556">
    <property type="term" value="P:intracellular signal transduction"/>
    <property type="evidence" value="ECO:0007669"/>
    <property type="project" value="InterPro"/>
</dbReference>
<dbReference type="Proteomes" id="UP000005408">
    <property type="component" value="Unassembled WGS sequence"/>
</dbReference>
<keyword evidence="1" id="KW-0175">Coiled coil</keyword>
<dbReference type="InterPro" id="IPR043188">
    <property type="entry name" value="DCDC1"/>
</dbReference>
<feature type="compositionally biased region" description="Acidic residues" evidence="2">
    <location>
        <begin position="1572"/>
        <end position="1584"/>
    </location>
</feature>
<dbReference type="GO" id="GO:1902412">
    <property type="term" value="P:regulation of mitotic cytokinesis"/>
    <property type="evidence" value="ECO:0007669"/>
    <property type="project" value="InterPro"/>
</dbReference>
<dbReference type="InterPro" id="IPR056415">
    <property type="entry name" value="DCX2_DCDC1"/>
</dbReference>
<evidence type="ECO:0000256" key="2">
    <source>
        <dbReference type="SAM" id="MobiDB-lite"/>
    </source>
</evidence>
<evidence type="ECO:0000313" key="4">
    <source>
        <dbReference type="EnsemblMetazoa" id="G5173.1:cds"/>
    </source>
</evidence>
<feature type="region of interest" description="Disordered" evidence="2">
    <location>
        <begin position="1543"/>
        <end position="1603"/>
    </location>
</feature>
<dbReference type="CDD" id="cd17157">
    <property type="entry name" value="DCX2_DCDC5"/>
    <property type="match status" value="1"/>
</dbReference>
<feature type="region of interest" description="Disordered" evidence="2">
    <location>
        <begin position="45"/>
        <end position="139"/>
    </location>
</feature>